<organism evidence="1 2">
    <name type="scientific">candidate division WOR-3 bacterium</name>
    <dbReference type="NCBI Taxonomy" id="2052148"/>
    <lineage>
        <taxon>Bacteria</taxon>
        <taxon>Bacteria division WOR-3</taxon>
    </lineage>
</organism>
<dbReference type="EMBL" id="VGIR01000118">
    <property type="protein sequence ID" value="MBM3332685.1"/>
    <property type="molecule type" value="Genomic_DNA"/>
</dbReference>
<name>A0A938BSJ6_UNCW3</name>
<dbReference type="Proteomes" id="UP000779900">
    <property type="component" value="Unassembled WGS sequence"/>
</dbReference>
<reference evidence="1" key="1">
    <citation type="submission" date="2019-03" db="EMBL/GenBank/DDBJ databases">
        <title>Lake Tanganyika Metagenome-Assembled Genomes (MAGs).</title>
        <authorList>
            <person name="Tran P."/>
        </authorList>
    </citation>
    <scope>NUCLEOTIDE SEQUENCE</scope>
    <source>
        <strain evidence="1">K_DeepCast_150m_m2_040</strain>
    </source>
</reference>
<evidence type="ECO:0000313" key="2">
    <source>
        <dbReference type="Proteomes" id="UP000779900"/>
    </source>
</evidence>
<proteinExistence type="predicted"/>
<sequence>MGASPAALAADLVQRFSRDRKVFLSLEYMEEQLRPAIVVWRLEFGVRTFLGATKAPDYTFRIGGRRVFFAEAKKPAVRIADDASPAFQLRRYAWTSKLPVSLLTDFEEFAVYDCRIRPFQTDKPATARTMLLGYTDYLERWDDLAGLFSPDAIQKGSLDRYVESTKTKKGTAAVDDAFLAEIEKWRDSLARSIALRNPRLSTRQLNFAVQRTIDRLIFLRICEDRGIEHYAFLQSLMNGERVYPRLVKHFRDADDRYNSGLFHFRAGRRDMTEMSDISDRVPSPTDPEVFLSPDCAEEQLRDFHCILSR</sequence>
<evidence type="ECO:0000313" key="1">
    <source>
        <dbReference type="EMBL" id="MBM3332685.1"/>
    </source>
</evidence>
<accession>A0A938BSJ6</accession>
<gene>
    <name evidence="1" type="ORF">FJY68_12705</name>
</gene>
<comment type="caution">
    <text evidence="1">The sequence shown here is derived from an EMBL/GenBank/DDBJ whole genome shotgun (WGS) entry which is preliminary data.</text>
</comment>
<dbReference type="AlphaFoldDB" id="A0A938BSJ6"/>
<protein>
    <submittedName>
        <fullName evidence="1">Uncharacterized protein</fullName>
    </submittedName>
</protein>